<organism evidence="5 6">
    <name type="scientific">Neolecta irregularis (strain DAH-3)</name>
    <dbReference type="NCBI Taxonomy" id="1198029"/>
    <lineage>
        <taxon>Eukaryota</taxon>
        <taxon>Fungi</taxon>
        <taxon>Dikarya</taxon>
        <taxon>Ascomycota</taxon>
        <taxon>Taphrinomycotina</taxon>
        <taxon>Neolectales</taxon>
        <taxon>Neolectaceae</taxon>
        <taxon>Neolecta</taxon>
    </lineage>
</organism>
<feature type="region of interest" description="Disordered" evidence="4">
    <location>
        <begin position="1"/>
        <end position="56"/>
    </location>
</feature>
<dbReference type="Pfam" id="PF05186">
    <property type="entry name" value="Dpy-30"/>
    <property type="match status" value="1"/>
</dbReference>
<accession>A0A1U7LH79</accession>
<dbReference type="AlphaFoldDB" id="A0A1U7LH79"/>
<keyword evidence="3" id="KW-0539">Nucleus</keyword>
<dbReference type="GO" id="GO:0005634">
    <property type="term" value="C:nucleus"/>
    <property type="evidence" value="ECO:0007669"/>
    <property type="project" value="UniProtKB-SubCell"/>
</dbReference>
<comment type="caution">
    <text evidence="5">The sequence shown here is derived from an EMBL/GenBank/DDBJ whole genome shotgun (WGS) entry which is preliminary data.</text>
</comment>
<reference evidence="5 6" key="1">
    <citation type="submission" date="2016-04" db="EMBL/GenBank/DDBJ databases">
        <title>Evolutionary innovation and constraint leading to complex multicellularity in the Ascomycota.</title>
        <authorList>
            <person name="Cisse O."/>
            <person name="Nguyen A."/>
            <person name="Hewitt D.A."/>
            <person name="Jedd G."/>
            <person name="Stajich J.E."/>
        </authorList>
    </citation>
    <scope>NUCLEOTIDE SEQUENCE [LARGE SCALE GENOMIC DNA]</scope>
    <source>
        <strain evidence="5 6">DAH-3</strain>
    </source>
</reference>
<dbReference type="Proteomes" id="UP000186594">
    <property type="component" value="Unassembled WGS sequence"/>
</dbReference>
<evidence type="ECO:0000313" key="6">
    <source>
        <dbReference type="Proteomes" id="UP000186594"/>
    </source>
</evidence>
<dbReference type="CDD" id="cd22965">
    <property type="entry name" value="DD_DPY30_SDC1"/>
    <property type="match status" value="1"/>
</dbReference>
<dbReference type="Gene3D" id="1.20.890.10">
    <property type="entry name" value="cAMP-dependent protein kinase regulatory subunit, dimerization-anchoring domain"/>
    <property type="match status" value="1"/>
</dbReference>
<sequence>MNPNEQLDDVPPRNSLQDAVMNDPENLHNIPSIPDPQGNCNIPPPPLKSTSKPDVQDVKMECTASTHQVGPSKITPNQVLEAAPVRSYLNQKVTPVLLDGMRILAKEQPPNPLERLGQYLIERGRNQDS</sequence>
<dbReference type="InterPro" id="IPR007858">
    <property type="entry name" value="Dpy-30_motif"/>
</dbReference>
<protein>
    <submittedName>
        <fullName evidence="5">Set1 complex component sdc1</fullName>
    </submittedName>
</protein>
<dbReference type="STRING" id="1198029.A0A1U7LH79"/>
<evidence type="ECO:0000313" key="5">
    <source>
        <dbReference type="EMBL" id="OLL22010.1"/>
    </source>
</evidence>
<gene>
    <name evidence="5" type="ORF">NEOLI_003626</name>
</gene>
<evidence type="ECO:0000256" key="3">
    <source>
        <dbReference type="ARBA" id="ARBA00023242"/>
    </source>
</evidence>
<evidence type="ECO:0000256" key="1">
    <source>
        <dbReference type="ARBA" id="ARBA00004123"/>
    </source>
</evidence>
<dbReference type="EMBL" id="LXFE01004028">
    <property type="protein sequence ID" value="OLL22010.1"/>
    <property type="molecule type" value="Genomic_DNA"/>
</dbReference>
<evidence type="ECO:0000256" key="4">
    <source>
        <dbReference type="SAM" id="MobiDB-lite"/>
    </source>
</evidence>
<dbReference type="InterPro" id="IPR049629">
    <property type="entry name" value="DPY30_SDC1_DD"/>
</dbReference>
<name>A0A1U7LH79_NEOID</name>
<comment type="subcellular location">
    <subcellularLocation>
        <location evidence="1">Nucleus</location>
    </subcellularLocation>
</comment>
<comment type="similarity">
    <text evidence="2">Belongs to the dpy-30 family.</text>
</comment>
<dbReference type="OrthoDB" id="417678at2759"/>
<proteinExistence type="inferred from homology"/>
<keyword evidence="6" id="KW-1185">Reference proteome</keyword>
<evidence type="ECO:0000256" key="2">
    <source>
        <dbReference type="ARBA" id="ARBA00010849"/>
    </source>
</evidence>